<dbReference type="AlphaFoldDB" id="A0A0U2ISB8"/>
<dbReference type="InterPro" id="IPR016162">
    <property type="entry name" value="Ald_DH_N"/>
</dbReference>
<dbReference type="Pfam" id="PF00171">
    <property type="entry name" value="Aldedh"/>
    <property type="match status" value="1"/>
</dbReference>
<dbReference type="CDD" id="cd07097">
    <property type="entry name" value="ALDH_KGSADH-YcbD"/>
    <property type="match status" value="1"/>
</dbReference>
<dbReference type="EMBL" id="CP011034">
    <property type="protein sequence ID" value="ALS32479.1"/>
    <property type="molecule type" value="Genomic_DNA"/>
</dbReference>
<dbReference type="FunFam" id="3.40.605.10:FF:000007">
    <property type="entry name" value="NAD/NADP-dependent betaine aldehyde dehydrogenase"/>
    <property type="match status" value="1"/>
</dbReference>
<reference evidence="4 5" key="1">
    <citation type="submission" date="2015-03" db="EMBL/GenBank/DDBJ databases">
        <authorList>
            <person name="Murphy D."/>
        </authorList>
    </citation>
    <scope>NUCLEOTIDE SEQUENCE [LARGE SCALE GENOMIC DNA]</scope>
    <source>
        <strain evidence="4 5">KMM 520</strain>
    </source>
</reference>
<name>A0A0U2ISB8_9GAMM</name>
<dbReference type="PATRIC" id="fig|1315283.4.peg.1073"/>
<evidence type="ECO:0000259" key="3">
    <source>
        <dbReference type="Pfam" id="PF00171"/>
    </source>
</evidence>
<keyword evidence="2" id="KW-0560">Oxidoreductase</keyword>
<dbReference type="InterPro" id="IPR016163">
    <property type="entry name" value="Ald_DH_C"/>
</dbReference>
<evidence type="ECO:0000313" key="5">
    <source>
        <dbReference type="Proteomes" id="UP000065261"/>
    </source>
</evidence>
<dbReference type="RefSeq" id="WP_058374533.1">
    <property type="nucleotide sequence ID" value="NZ_CP011034.1"/>
</dbReference>
<dbReference type="Proteomes" id="UP000065261">
    <property type="component" value="Chromosome I"/>
</dbReference>
<dbReference type="KEGG" id="ptn:PTRA_a1233"/>
<protein>
    <submittedName>
        <fullName evidence="4">Aldehyde dehydrogenase (NAD+)</fullName>
    </submittedName>
</protein>
<proteinExistence type="inferred from homology"/>
<dbReference type="Gene3D" id="3.40.309.10">
    <property type="entry name" value="Aldehyde Dehydrogenase, Chain A, domain 2"/>
    <property type="match status" value="1"/>
</dbReference>
<dbReference type="GO" id="GO:0016620">
    <property type="term" value="F:oxidoreductase activity, acting on the aldehyde or oxo group of donors, NAD or NADP as acceptor"/>
    <property type="evidence" value="ECO:0007669"/>
    <property type="project" value="InterPro"/>
</dbReference>
<dbReference type="OrthoDB" id="9812625at2"/>
<evidence type="ECO:0000313" key="4">
    <source>
        <dbReference type="EMBL" id="ALS32479.1"/>
    </source>
</evidence>
<gene>
    <name evidence="4" type="ORF">PTRA_a1233</name>
</gene>
<dbReference type="PANTHER" id="PTHR11699">
    <property type="entry name" value="ALDEHYDE DEHYDROGENASE-RELATED"/>
    <property type="match status" value="1"/>
</dbReference>
<dbReference type="InterPro" id="IPR016161">
    <property type="entry name" value="Ald_DH/histidinol_DH"/>
</dbReference>
<evidence type="ECO:0000256" key="1">
    <source>
        <dbReference type="ARBA" id="ARBA00009986"/>
    </source>
</evidence>
<sequence length="481" mass="51902">MSSNSVFQNYIAGQWVEGKSSIENISPADLSDTIGHYAQADKAQTEAAIDAAIVGQLEWQKSGLEERYRVLMAIGDELIARKDELGKLLAREEGKTLAEGVGETYRSGQFFHYYAAEVLRQMGETADSVRPGVEIETRREPVGVVGIITPWNFPTATGAWKIAPALAFGNAIVFKPANQVPASAWALTEIISRQGLPAGTFNLVMGPGAEVGDLLINSKKINALTFTGSLETGRKVAIATATNLVKCQLEMGSKNALIVLDDADLDNAVECAVGGAFFGTGQKCTASSRLIVTEGIHDRFVAAVIKRMEQLVVGHPLRDGVHIGAVADARQMAQNLKYLQIAKDEGATLAIGGEVITEETEGYYLKPALFINTTNDMTINREEAFAPIACVIKVKDYETALATLNDTNYGLTGGICTQSLKYASDFKRRAQTGCVMVNLPTAGTDYHVPFGGRKESSFGAREQGTYAKEFYTIVKTTYIRS</sequence>
<organism evidence="4">
    <name type="scientific">Pseudoalteromonas translucida KMM 520</name>
    <dbReference type="NCBI Taxonomy" id="1315283"/>
    <lineage>
        <taxon>Bacteria</taxon>
        <taxon>Pseudomonadati</taxon>
        <taxon>Pseudomonadota</taxon>
        <taxon>Gammaproteobacteria</taxon>
        <taxon>Alteromonadales</taxon>
        <taxon>Pseudoalteromonadaceae</taxon>
        <taxon>Pseudoalteromonas</taxon>
    </lineage>
</organism>
<dbReference type="InterPro" id="IPR015590">
    <property type="entry name" value="Aldehyde_DH_dom"/>
</dbReference>
<feature type="domain" description="Aldehyde dehydrogenase" evidence="3">
    <location>
        <begin position="15"/>
        <end position="476"/>
    </location>
</feature>
<evidence type="ECO:0000256" key="2">
    <source>
        <dbReference type="ARBA" id="ARBA00023002"/>
    </source>
</evidence>
<dbReference type="SUPFAM" id="SSF53720">
    <property type="entry name" value="ALDH-like"/>
    <property type="match status" value="1"/>
</dbReference>
<comment type="similarity">
    <text evidence="1">Belongs to the aldehyde dehydrogenase family.</text>
</comment>
<dbReference type="Gene3D" id="3.40.605.10">
    <property type="entry name" value="Aldehyde Dehydrogenase, Chain A, domain 1"/>
    <property type="match status" value="1"/>
</dbReference>
<accession>A0A0U2ISB8</accession>